<sequence length="325" mass="39174">MKARDNINERVLNLFSRLFINIELLKDRELNKEDQNKIKNFDSVNEYIKQFKQSNEFNNEIKFDDNEISKAILKYLNPSTAYRNYKTELNRIFDKILDFSEKNNYYWHNCSIKVYENHFHNIKESYFKHFPREDYINFLEYECNFQFNPRNTEDHIYQTDIPDYFLHLNYHEFLNGKNRQVISSNRVKKIHFLKLKLEKEGYVAEHTNNGIRINKKNILNPTEKESNVEVPLKLKDIPEFDNLERFELIKKLKIDNLIHNLDASQRSKYKVLALIMGIHPDNARKLLTNKYPKLKSNEEINVLIKEAKKNVEHFLNNPINNIKIP</sequence>
<evidence type="ECO:0000313" key="1">
    <source>
        <dbReference type="EMBL" id="TPV31946.1"/>
    </source>
</evidence>
<gene>
    <name evidence="1" type="ORF">FJ651_14125</name>
</gene>
<organism evidence="1 2">
    <name type="scientific">Paucihalobacter ruber</name>
    <dbReference type="NCBI Taxonomy" id="2567861"/>
    <lineage>
        <taxon>Bacteria</taxon>
        <taxon>Pseudomonadati</taxon>
        <taxon>Bacteroidota</taxon>
        <taxon>Flavobacteriia</taxon>
        <taxon>Flavobacteriales</taxon>
        <taxon>Flavobacteriaceae</taxon>
        <taxon>Paucihalobacter</taxon>
    </lineage>
</organism>
<accession>A0A506PDN4</accession>
<dbReference type="EMBL" id="VHIQ01000007">
    <property type="protein sequence ID" value="TPV31946.1"/>
    <property type="molecule type" value="Genomic_DNA"/>
</dbReference>
<dbReference type="RefSeq" id="WP_140991220.1">
    <property type="nucleotide sequence ID" value="NZ_VHIQ01000007.1"/>
</dbReference>
<reference evidence="1 2" key="1">
    <citation type="submission" date="2019-06" db="EMBL/GenBank/DDBJ databases">
        <title>Flavobacteriaceae Paucihalobacterium erythroidium CWB-1, complete genome.</title>
        <authorList>
            <person name="Wu S."/>
        </authorList>
    </citation>
    <scope>NUCLEOTIDE SEQUENCE [LARGE SCALE GENOMIC DNA]</scope>
    <source>
        <strain evidence="1 2">CWB-1</strain>
    </source>
</reference>
<keyword evidence="2" id="KW-1185">Reference proteome</keyword>
<dbReference type="Proteomes" id="UP000317332">
    <property type="component" value="Unassembled WGS sequence"/>
</dbReference>
<name>A0A506PDN4_9FLAO</name>
<proteinExistence type="predicted"/>
<evidence type="ECO:0000313" key="2">
    <source>
        <dbReference type="Proteomes" id="UP000317332"/>
    </source>
</evidence>
<dbReference type="OrthoDB" id="1454734at2"/>
<protein>
    <submittedName>
        <fullName evidence="1">Uncharacterized protein</fullName>
    </submittedName>
</protein>
<dbReference type="AlphaFoldDB" id="A0A506PDN4"/>
<comment type="caution">
    <text evidence="1">The sequence shown here is derived from an EMBL/GenBank/DDBJ whole genome shotgun (WGS) entry which is preliminary data.</text>
</comment>